<sequence length="643" mass="72318">MKLRQKSAFLPPDDGHLDVLLNFPDSTINLYQVRQWYGPLEHLAQKLRVGILCYHPETAQQISEETSLKIILTPGYSDLSEVEDVLQPKVILYPNQNYANYRILGLESSEHVFICHGESDKIYMASNWVKVFNYFFVAGQASRDRLTRHVRNYDVEDRTIMIGRPQIDIPQPPPFKWDDERTTIIYAPTWEGGRLTMRYGSVASHGVAMVQALVSEKNLRVIYRPHPRTGIYSDDFLSADAEIRRIIAAANETDESASHLVDETPFGWQLTAADFMITDISAVAYDWLTTGKPLLVTEPAEREVPTPHEGIMTILPRVTASASPSIVSIVDSVLHDEVLMKKFSEGADYYYGDRRPGASLQRFTNAIDYVLDERDRNLPTWDCRPRSLSNASLSRSRHLTGSLPKTSATSVKPAAALKQVNAKTTPAVKSLSRVARRLLTTTILTSHTQSLVARSVNVAEYHQQSPIVVTAMGNPEDMGPLVDWLPALELANRSERVTIIVGNLHAHRFLRSRTRLRILVGNNATVTESYYSGLAPLLDVHFDQAKLNLREAGHNAMRHMYVGSSDELGWLNNRLRLFDSIIQPPQIPDGMIREALIHFPETIDIVSVRGGDTAAERARVLRDAVEYSRKLSQASTWEVGQSR</sequence>
<dbReference type="GO" id="GO:0016020">
    <property type="term" value="C:membrane"/>
    <property type="evidence" value="ECO:0007669"/>
    <property type="project" value="InterPro"/>
</dbReference>
<dbReference type="Proteomes" id="UP000297736">
    <property type="component" value="Unassembled WGS sequence"/>
</dbReference>
<accession>A0A4Z0KQJ5</accession>
<dbReference type="Gene3D" id="3.40.50.12580">
    <property type="match status" value="1"/>
</dbReference>
<dbReference type="AlphaFoldDB" id="A0A4Z0KQJ5"/>
<comment type="caution">
    <text evidence="1">The sequence shown here is derived from an EMBL/GenBank/DDBJ whole genome shotgun (WGS) entry which is preliminary data.</text>
</comment>
<dbReference type="GO" id="GO:0047355">
    <property type="term" value="F:CDP-glycerol glycerophosphotransferase activity"/>
    <property type="evidence" value="ECO:0007669"/>
    <property type="project" value="InterPro"/>
</dbReference>
<evidence type="ECO:0008006" key="3">
    <source>
        <dbReference type="Google" id="ProtNLM"/>
    </source>
</evidence>
<dbReference type="EMBL" id="RHFF01000001">
    <property type="protein sequence ID" value="TGD40659.1"/>
    <property type="molecule type" value="Genomic_DNA"/>
</dbReference>
<reference evidence="1 2" key="1">
    <citation type="submission" date="2018-10" db="EMBL/GenBank/DDBJ databases">
        <title>Brevibacterium genomes from Austrain hard cheese rinds.</title>
        <authorList>
            <person name="Anast J.M."/>
            <person name="Dzieciol M."/>
            <person name="Schultz D.L."/>
            <person name="Mann E."/>
            <person name="Wagner M."/>
            <person name="Schmitz-Esser S."/>
        </authorList>
    </citation>
    <scope>NUCLEOTIDE SEQUENCE [LARGE SCALE GENOMIC DNA]</scope>
    <source>
        <strain evidence="1 2">L261</strain>
    </source>
</reference>
<protein>
    <recommendedName>
        <fullName evidence="3">CDP-Glycerol:Poly(Glycerophosphate) glycerophosphotransferase</fullName>
    </recommendedName>
</protein>
<gene>
    <name evidence="1" type="ORF">EB834_01075</name>
</gene>
<organism evidence="1 2">
    <name type="scientific">Brevibacterium aurantiacum</name>
    <dbReference type="NCBI Taxonomy" id="273384"/>
    <lineage>
        <taxon>Bacteria</taxon>
        <taxon>Bacillati</taxon>
        <taxon>Actinomycetota</taxon>
        <taxon>Actinomycetes</taxon>
        <taxon>Micrococcales</taxon>
        <taxon>Brevibacteriaceae</taxon>
        <taxon>Brevibacterium</taxon>
    </lineage>
</organism>
<dbReference type="Pfam" id="PF04464">
    <property type="entry name" value="Glyphos_transf"/>
    <property type="match status" value="1"/>
</dbReference>
<dbReference type="InterPro" id="IPR007554">
    <property type="entry name" value="Glycerophosphate_synth"/>
</dbReference>
<proteinExistence type="predicted"/>
<dbReference type="InterPro" id="IPR043148">
    <property type="entry name" value="TagF_C"/>
</dbReference>
<evidence type="ECO:0000313" key="2">
    <source>
        <dbReference type="Proteomes" id="UP000297736"/>
    </source>
</evidence>
<dbReference type="SUPFAM" id="SSF53756">
    <property type="entry name" value="UDP-Glycosyltransferase/glycogen phosphorylase"/>
    <property type="match status" value="1"/>
</dbReference>
<name>A0A4Z0KQJ5_BREAU</name>
<evidence type="ECO:0000313" key="1">
    <source>
        <dbReference type="EMBL" id="TGD40659.1"/>
    </source>
</evidence>